<dbReference type="InterPro" id="IPR017871">
    <property type="entry name" value="ABC_transporter-like_CS"/>
</dbReference>
<dbReference type="InterPro" id="IPR050319">
    <property type="entry name" value="ABC_transp_ATP-bind"/>
</dbReference>
<evidence type="ECO:0000256" key="4">
    <source>
        <dbReference type="ARBA" id="ARBA00022840"/>
    </source>
</evidence>
<organism evidence="6">
    <name type="scientific">Jonesiaceae bacterium BS-20</name>
    <dbReference type="NCBI Taxonomy" id="3120821"/>
    <lineage>
        <taxon>Bacteria</taxon>
        <taxon>Bacillati</taxon>
        <taxon>Actinomycetota</taxon>
        <taxon>Actinomycetes</taxon>
        <taxon>Micrococcales</taxon>
        <taxon>Jonesiaceae</taxon>
    </lineage>
</organism>
<protein>
    <submittedName>
        <fullName evidence="6">ATP-binding cassette domain-containing protein</fullName>
    </submittedName>
</protein>
<reference evidence="6" key="1">
    <citation type="submission" date="2024-02" db="EMBL/GenBank/DDBJ databases">
        <title>Tomenella chthoni gen. nov. sp. nov., a member of the family Jonesiaceae isolated from bat guano.</title>
        <authorList>
            <person name="Miller S.L."/>
            <person name="King J."/>
            <person name="Sankaranarayanan K."/>
            <person name="Lawson P.A."/>
        </authorList>
    </citation>
    <scope>NUCLEOTIDE SEQUENCE</scope>
    <source>
        <strain evidence="6">BS-20</strain>
    </source>
</reference>
<proteinExistence type="inferred from homology"/>
<dbReference type="SUPFAM" id="SSF52540">
    <property type="entry name" value="P-loop containing nucleoside triphosphate hydrolases"/>
    <property type="match status" value="1"/>
</dbReference>
<comment type="similarity">
    <text evidence="1">Belongs to the ABC transporter superfamily.</text>
</comment>
<dbReference type="GO" id="GO:0016887">
    <property type="term" value="F:ATP hydrolysis activity"/>
    <property type="evidence" value="ECO:0007669"/>
    <property type="project" value="InterPro"/>
</dbReference>
<accession>A0AAU7DX55</accession>
<dbReference type="InterPro" id="IPR027417">
    <property type="entry name" value="P-loop_NTPase"/>
</dbReference>
<sequence>MSQENLVDAPSQTLLHLERVTRTFGSGNKTNRALDGVNLTVTQGRSLGIVGESGAGKTTILKLLMGLDSPTTGDVLFRGQRLDRRDRAQMREFRSKVQIVFQDPRSSLNPRMTVGQIIGEPLRSLKIAGDHDARVAEVLAWVGLSEQDRHKFPAQFSGGQRQRIAIARALAPSPHVLVADEPVSALDVSVRGQIMDLLARLKAELGLTLVMVSHDMAIVGQLCEETLVLKEGRVAEAGSTTQVFTNPQSEYTRQLLNAVPRLAT</sequence>
<evidence type="ECO:0000313" key="6">
    <source>
        <dbReference type="EMBL" id="XBH21882.1"/>
    </source>
</evidence>
<keyword evidence="2" id="KW-0813">Transport</keyword>
<dbReference type="GO" id="GO:0055085">
    <property type="term" value="P:transmembrane transport"/>
    <property type="evidence" value="ECO:0007669"/>
    <property type="project" value="UniProtKB-ARBA"/>
</dbReference>
<dbReference type="Gene3D" id="3.40.50.300">
    <property type="entry name" value="P-loop containing nucleotide triphosphate hydrolases"/>
    <property type="match status" value="1"/>
</dbReference>
<dbReference type="CDD" id="cd03257">
    <property type="entry name" value="ABC_NikE_OppD_transporters"/>
    <property type="match status" value="1"/>
</dbReference>
<keyword evidence="3" id="KW-0547">Nucleotide-binding</keyword>
<dbReference type="PANTHER" id="PTHR43776:SF7">
    <property type="entry name" value="D,D-DIPEPTIDE TRANSPORT ATP-BINDING PROTEIN DDPF-RELATED"/>
    <property type="match status" value="1"/>
</dbReference>
<dbReference type="Pfam" id="PF00005">
    <property type="entry name" value="ABC_tran"/>
    <property type="match status" value="1"/>
</dbReference>
<dbReference type="InterPro" id="IPR003593">
    <property type="entry name" value="AAA+_ATPase"/>
</dbReference>
<dbReference type="EMBL" id="CP146203">
    <property type="protein sequence ID" value="XBH21882.1"/>
    <property type="molecule type" value="Genomic_DNA"/>
</dbReference>
<evidence type="ECO:0000256" key="1">
    <source>
        <dbReference type="ARBA" id="ARBA00005417"/>
    </source>
</evidence>
<dbReference type="SMART" id="SM00382">
    <property type="entry name" value="AAA"/>
    <property type="match status" value="1"/>
</dbReference>
<dbReference type="PROSITE" id="PS50893">
    <property type="entry name" value="ABC_TRANSPORTER_2"/>
    <property type="match status" value="1"/>
</dbReference>
<dbReference type="AlphaFoldDB" id="A0AAU7DX55"/>
<dbReference type="PROSITE" id="PS00211">
    <property type="entry name" value="ABC_TRANSPORTER_1"/>
    <property type="match status" value="1"/>
</dbReference>
<evidence type="ECO:0000259" key="5">
    <source>
        <dbReference type="PROSITE" id="PS50893"/>
    </source>
</evidence>
<feature type="domain" description="ABC transporter" evidence="5">
    <location>
        <begin position="15"/>
        <end position="256"/>
    </location>
</feature>
<keyword evidence="4 6" id="KW-0067">ATP-binding</keyword>
<evidence type="ECO:0000256" key="3">
    <source>
        <dbReference type="ARBA" id="ARBA00022741"/>
    </source>
</evidence>
<dbReference type="InterPro" id="IPR003439">
    <property type="entry name" value="ABC_transporter-like_ATP-bd"/>
</dbReference>
<evidence type="ECO:0000256" key="2">
    <source>
        <dbReference type="ARBA" id="ARBA00022448"/>
    </source>
</evidence>
<gene>
    <name evidence="6" type="ORF">V5R04_01245</name>
</gene>
<dbReference type="PANTHER" id="PTHR43776">
    <property type="entry name" value="TRANSPORT ATP-BINDING PROTEIN"/>
    <property type="match status" value="1"/>
</dbReference>
<name>A0AAU7DX55_9MICO</name>
<dbReference type="GO" id="GO:0005524">
    <property type="term" value="F:ATP binding"/>
    <property type="evidence" value="ECO:0007669"/>
    <property type="project" value="UniProtKB-KW"/>
</dbReference>